<reference evidence="3" key="1">
    <citation type="submission" date="2016-10" db="EMBL/GenBank/DDBJ databases">
        <authorList>
            <person name="Varghese N."/>
            <person name="Submissions S."/>
        </authorList>
    </citation>
    <scope>NUCLEOTIDE SEQUENCE [LARGE SCALE GENOMIC DNA]</scope>
    <source>
        <strain evidence="3">DSM 24767</strain>
    </source>
</reference>
<name>A0A1H1IR00_NATTX</name>
<keyword evidence="1" id="KW-1133">Transmembrane helix</keyword>
<dbReference type="EMBL" id="FNLC01000005">
    <property type="protein sequence ID" value="SDR40134.1"/>
    <property type="molecule type" value="Genomic_DNA"/>
</dbReference>
<protein>
    <submittedName>
        <fullName evidence="2">Uncharacterized protein</fullName>
    </submittedName>
</protein>
<dbReference type="Proteomes" id="UP000198848">
    <property type="component" value="Unassembled WGS sequence"/>
</dbReference>
<proteinExistence type="predicted"/>
<accession>A0A1H1IR00</accession>
<keyword evidence="1" id="KW-0472">Membrane</keyword>
<keyword evidence="1" id="KW-0812">Transmembrane</keyword>
<evidence type="ECO:0000313" key="2">
    <source>
        <dbReference type="EMBL" id="SDR40134.1"/>
    </source>
</evidence>
<keyword evidence="3" id="KW-1185">Reference proteome</keyword>
<dbReference type="RefSeq" id="WP_090385211.1">
    <property type="nucleotide sequence ID" value="NZ_FNLC01000005.1"/>
</dbReference>
<feature type="transmembrane region" description="Helical" evidence="1">
    <location>
        <begin position="28"/>
        <end position="49"/>
    </location>
</feature>
<evidence type="ECO:0000313" key="3">
    <source>
        <dbReference type="Proteomes" id="UP000198848"/>
    </source>
</evidence>
<gene>
    <name evidence="2" type="ORF">SAMN04489842_3741</name>
</gene>
<evidence type="ECO:0000256" key="1">
    <source>
        <dbReference type="SAM" id="Phobius"/>
    </source>
</evidence>
<dbReference type="AlphaFoldDB" id="A0A1H1IR00"/>
<organism evidence="2 3">
    <name type="scientific">Natronobacterium texcoconense</name>
    <dbReference type="NCBI Taxonomy" id="1095778"/>
    <lineage>
        <taxon>Archaea</taxon>
        <taxon>Methanobacteriati</taxon>
        <taxon>Methanobacteriota</taxon>
        <taxon>Stenosarchaea group</taxon>
        <taxon>Halobacteria</taxon>
        <taxon>Halobacteriales</taxon>
        <taxon>Natrialbaceae</taxon>
        <taxon>Natronobacterium</taxon>
    </lineage>
</organism>
<dbReference type="STRING" id="1095778.SAMN04489842_3741"/>
<feature type="transmembrane region" description="Helical" evidence="1">
    <location>
        <begin position="56"/>
        <end position="79"/>
    </location>
</feature>
<sequence length="87" mass="9319">MSPSRPFFDAGELDTSQLFAEAYPIAELIASFALLAFVPFAVAFVFAGLGFQFGTWLFTVLTQLVLAVGAGVVLLYIVARGIQLADE</sequence>